<keyword evidence="5 8" id="KW-1133">Transmembrane helix</keyword>
<evidence type="ECO:0000256" key="6">
    <source>
        <dbReference type="ARBA" id="ARBA00023136"/>
    </source>
</evidence>
<feature type="transmembrane region" description="Helical" evidence="8">
    <location>
        <begin position="415"/>
        <end position="436"/>
    </location>
</feature>
<evidence type="ECO:0000256" key="7">
    <source>
        <dbReference type="SAM" id="MobiDB-lite"/>
    </source>
</evidence>
<dbReference type="Proteomes" id="UP000247498">
    <property type="component" value="Unassembled WGS sequence"/>
</dbReference>
<evidence type="ECO:0000313" key="9">
    <source>
        <dbReference type="EMBL" id="GBF98604.1"/>
    </source>
</evidence>
<dbReference type="GO" id="GO:0005337">
    <property type="term" value="F:nucleoside transmembrane transporter activity"/>
    <property type="evidence" value="ECO:0007669"/>
    <property type="project" value="InterPro"/>
</dbReference>
<evidence type="ECO:0000256" key="2">
    <source>
        <dbReference type="ARBA" id="ARBA00007965"/>
    </source>
</evidence>
<protein>
    <recommendedName>
        <fullName evidence="11">Equilibrative nucleoside transporter</fullName>
    </recommendedName>
</protein>
<evidence type="ECO:0000256" key="3">
    <source>
        <dbReference type="ARBA" id="ARBA00022448"/>
    </source>
</evidence>
<sequence>MAAPPGGAHGAPPAAPGGAHPLDLQQARAATSPGWPGEAAPKARGARAAYACYFLLGAGVLAPWNALLMAADYWAAVFPGRHVDRTFTVCYLPVCLLLIGAFIRFPRAAGEGARVLAGFAGFFVAMLAVPLVRRRADGEDEAMRRAHGRPACGPGQYLTALIMTTAHASAPNSAAADALEQVLVFCLVLGLLLGALLGWCWLFNLLATRAGLRASTRLYFAFAAALSAACFGVYAAVLPRIETVDHWRRRRAAGGAACAGAEAGAPLEGGGGGRTGDDEEPLMWPQAAPSQVGSPAQPPQPPPQALPLAAAPGWQACLRAEWRLALALTFVYVVTLAIFPGALAEDAHSAALGDWFPILLMTAFNFSDLLGKNAPLPPPPPGGAAARHARLLRWSLARALFLPLCVGATRLGAPVAVLALLCVLLGASNGYLTALIMTTAHASAPNSAAADALEQVLVFCLVLGLLLGALLGWCWLL</sequence>
<evidence type="ECO:0000256" key="4">
    <source>
        <dbReference type="ARBA" id="ARBA00022692"/>
    </source>
</evidence>
<proteinExistence type="inferred from homology"/>
<comment type="caution">
    <text evidence="9">The sequence shown here is derived from an EMBL/GenBank/DDBJ whole genome shotgun (WGS) entry which is preliminary data.</text>
</comment>
<dbReference type="Pfam" id="PF01733">
    <property type="entry name" value="Nucleoside_tran"/>
    <property type="match status" value="1"/>
</dbReference>
<dbReference type="PANTHER" id="PTHR10332:SF10">
    <property type="entry name" value="EQUILIBRATIVE NUCLEOSIDE TRANSPORTER 4"/>
    <property type="match status" value="1"/>
</dbReference>
<name>A0A2V0PFI3_9CHLO</name>
<gene>
    <name evidence="9" type="ORF">Rsub_10793</name>
</gene>
<dbReference type="GO" id="GO:0005886">
    <property type="term" value="C:plasma membrane"/>
    <property type="evidence" value="ECO:0007669"/>
    <property type="project" value="TreeGrafter"/>
</dbReference>
<dbReference type="InParanoid" id="A0A2V0PFI3"/>
<evidence type="ECO:0000313" key="10">
    <source>
        <dbReference type="Proteomes" id="UP000247498"/>
    </source>
</evidence>
<feature type="transmembrane region" description="Helical" evidence="8">
    <location>
        <begin position="182"/>
        <end position="206"/>
    </location>
</feature>
<feature type="region of interest" description="Disordered" evidence="7">
    <location>
        <begin position="264"/>
        <end position="306"/>
    </location>
</feature>
<feature type="transmembrane region" description="Helical" evidence="8">
    <location>
        <begin position="115"/>
        <end position="133"/>
    </location>
</feature>
<dbReference type="PANTHER" id="PTHR10332">
    <property type="entry name" value="EQUILIBRATIVE NUCLEOSIDE TRANSPORTER"/>
    <property type="match status" value="1"/>
</dbReference>
<evidence type="ECO:0000256" key="1">
    <source>
        <dbReference type="ARBA" id="ARBA00004141"/>
    </source>
</evidence>
<reference evidence="9 10" key="1">
    <citation type="journal article" date="2018" name="Sci. Rep.">
        <title>Raphidocelis subcapitata (=Pseudokirchneriella subcapitata) provides an insight into genome evolution and environmental adaptations in the Sphaeropleales.</title>
        <authorList>
            <person name="Suzuki S."/>
            <person name="Yamaguchi H."/>
            <person name="Nakajima N."/>
            <person name="Kawachi M."/>
        </authorList>
    </citation>
    <scope>NUCLEOTIDE SEQUENCE [LARGE SCALE GENOMIC DNA]</scope>
    <source>
        <strain evidence="9 10">NIES-35</strain>
    </source>
</reference>
<dbReference type="OrthoDB" id="1856718at2759"/>
<accession>A0A2V0PFI3</accession>
<keyword evidence="6 8" id="KW-0472">Membrane</keyword>
<feature type="transmembrane region" description="Helical" evidence="8">
    <location>
        <begin position="50"/>
        <end position="74"/>
    </location>
</feature>
<dbReference type="AlphaFoldDB" id="A0A2V0PFI3"/>
<comment type="subcellular location">
    <subcellularLocation>
        <location evidence="1">Membrane</location>
        <topology evidence="1">Multi-pass membrane protein</topology>
    </subcellularLocation>
</comment>
<keyword evidence="3" id="KW-0813">Transport</keyword>
<feature type="compositionally biased region" description="Low complexity" evidence="7">
    <location>
        <begin position="285"/>
        <end position="295"/>
    </location>
</feature>
<feature type="transmembrane region" description="Helical" evidence="8">
    <location>
        <begin position="456"/>
        <end position="476"/>
    </location>
</feature>
<feature type="transmembrane region" description="Helical" evidence="8">
    <location>
        <begin position="218"/>
        <end position="237"/>
    </location>
</feature>
<evidence type="ECO:0000256" key="5">
    <source>
        <dbReference type="ARBA" id="ARBA00022989"/>
    </source>
</evidence>
<evidence type="ECO:0008006" key="11">
    <source>
        <dbReference type="Google" id="ProtNLM"/>
    </source>
</evidence>
<feature type="transmembrane region" description="Helical" evidence="8">
    <location>
        <begin position="322"/>
        <end position="343"/>
    </location>
</feature>
<dbReference type="EMBL" id="BDRX01000130">
    <property type="protein sequence ID" value="GBF98604.1"/>
    <property type="molecule type" value="Genomic_DNA"/>
</dbReference>
<feature type="transmembrane region" description="Helical" evidence="8">
    <location>
        <begin position="86"/>
        <end position="103"/>
    </location>
</feature>
<keyword evidence="4 8" id="KW-0812">Transmembrane</keyword>
<dbReference type="InterPro" id="IPR002259">
    <property type="entry name" value="Eqnu_transpt"/>
</dbReference>
<evidence type="ECO:0000256" key="8">
    <source>
        <dbReference type="SAM" id="Phobius"/>
    </source>
</evidence>
<organism evidence="9 10">
    <name type="scientific">Raphidocelis subcapitata</name>
    <dbReference type="NCBI Taxonomy" id="307507"/>
    <lineage>
        <taxon>Eukaryota</taxon>
        <taxon>Viridiplantae</taxon>
        <taxon>Chlorophyta</taxon>
        <taxon>core chlorophytes</taxon>
        <taxon>Chlorophyceae</taxon>
        <taxon>CS clade</taxon>
        <taxon>Sphaeropleales</taxon>
        <taxon>Selenastraceae</taxon>
        <taxon>Raphidocelis</taxon>
    </lineage>
</organism>
<comment type="similarity">
    <text evidence="2">Belongs to the SLC29A/ENT transporter (TC 2.A.57) family.</text>
</comment>
<keyword evidence="10" id="KW-1185">Reference proteome</keyword>
<feature type="compositionally biased region" description="Pro residues" evidence="7">
    <location>
        <begin position="296"/>
        <end position="305"/>
    </location>
</feature>